<feature type="region of interest" description="Disordered" evidence="1">
    <location>
        <begin position="765"/>
        <end position="788"/>
    </location>
</feature>
<feature type="chain" id="PRO_5020911465" description="CUB domain-containing protein" evidence="2">
    <location>
        <begin position="26"/>
        <end position="831"/>
    </location>
</feature>
<keyword evidence="4" id="KW-1185">Reference proteome</keyword>
<sequence>MAIPAPIRERLLLLVLVSVWLGVCANDISNKPPFFLFGSDVVKTIRLQEPTCLFVASGSNLDLEKFVLTIHRNASLEPWEMTLGELAQFNDGSVAGHLCFDADHDVITIDRGDLYKDMDPTSLEWRSVIMLFVSQNMIKEPCNRINVYGISSEKTPQGIEASADCPAYVLTPTNVKTMHGQASNCPFFYVQDPSLAAKNALVNLTTVQKGGAPTLENPQFASYSSNYNATPILFDRFLRSAVMVTTNQQWHEVLSLQNYNLDTKPYSPLHCTMGNITILQSPVTDMLIDSDPYGPEEFEYLVDVGQGDCTVEFKFAPGYNRECITFTILKFEYDGYSTLVDSTSSMSFNVSDFAALRIGFVREQGAQCQSEAVTLKLSIYPPTTTTPVSTPSSTVAPGLDISPFPPYMLFGSDNVQTIRLKEPMCLFVASGSNLDLEKFVLTIHRNASLEPWEMTLGELAQFNDGSVAGHLCFDADHEMITVDRGDLYKDMDPTSLEWRSVIMLFVSKNESDICKENVYGIASEQAPQGIKASADCPAYVFTPTNVNTMHGHASNCPYFNVHYASLAAENALINLTTVQRGGSPPLKNPQFASYSSNRDKTPVAFDQFLRSVVMVTTNHDWHEVLSVQNFNLDTTSEAPLHCNMEALTIWQSPVTDLLIDSDPYGPEEFDYYVRVGEAHSIAQFNFVPRYNRKCVNFTILKYDADGKSFAVDSTTSMNFNVTDFEAFRVTFVRKQGATCFATDVSLRLTIYPPLTTTTVIQTSTQSSAVSTGEGQTTSSSSSSTHSPTILISSTLKPTTTAQGTSTKDSDGLYMNVFLTIVMVVVSTLKAF</sequence>
<organism evidence="3 4">
    <name type="scientific">Steinernema carpocapsae</name>
    <name type="common">Entomopathogenic nematode</name>
    <dbReference type="NCBI Taxonomy" id="34508"/>
    <lineage>
        <taxon>Eukaryota</taxon>
        <taxon>Metazoa</taxon>
        <taxon>Ecdysozoa</taxon>
        <taxon>Nematoda</taxon>
        <taxon>Chromadorea</taxon>
        <taxon>Rhabditida</taxon>
        <taxon>Tylenchina</taxon>
        <taxon>Panagrolaimomorpha</taxon>
        <taxon>Strongyloidoidea</taxon>
        <taxon>Steinernematidae</taxon>
        <taxon>Steinernema</taxon>
    </lineage>
</organism>
<evidence type="ECO:0000256" key="2">
    <source>
        <dbReference type="SAM" id="SignalP"/>
    </source>
</evidence>
<dbReference type="AlphaFoldDB" id="A0A4U5MIR7"/>
<evidence type="ECO:0000256" key="1">
    <source>
        <dbReference type="SAM" id="MobiDB-lite"/>
    </source>
</evidence>
<comment type="caution">
    <text evidence="3">The sequence shown here is derived from an EMBL/GenBank/DDBJ whole genome shotgun (WGS) entry which is preliminary data.</text>
</comment>
<accession>A0A4U5MIR7</accession>
<feature type="signal peptide" evidence="2">
    <location>
        <begin position="1"/>
        <end position="25"/>
    </location>
</feature>
<evidence type="ECO:0008006" key="5">
    <source>
        <dbReference type="Google" id="ProtNLM"/>
    </source>
</evidence>
<protein>
    <recommendedName>
        <fullName evidence="5">CUB domain-containing protein</fullName>
    </recommendedName>
</protein>
<dbReference type="OrthoDB" id="10629155at2759"/>
<keyword evidence="2" id="KW-0732">Signal</keyword>
<name>A0A4U5MIR7_STECR</name>
<evidence type="ECO:0000313" key="4">
    <source>
        <dbReference type="Proteomes" id="UP000298663"/>
    </source>
</evidence>
<gene>
    <name evidence="3" type="ORF">L596_021460</name>
</gene>
<dbReference type="EMBL" id="AZBU02000007">
    <property type="protein sequence ID" value="TKR69280.1"/>
    <property type="molecule type" value="Genomic_DNA"/>
</dbReference>
<dbReference type="Proteomes" id="UP000298663">
    <property type="component" value="Unassembled WGS sequence"/>
</dbReference>
<reference evidence="3 4" key="1">
    <citation type="journal article" date="2015" name="Genome Biol.">
        <title>Comparative genomics of Steinernema reveals deeply conserved gene regulatory networks.</title>
        <authorList>
            <person name="Dillman A.R."/>
            <person name="Macchietto M."/>
            <person name="Porter C.F."/>
            <person name="Rogers A."/>
            <person name="Williams B."/>
            <person name="Antoshechkin I."/>
            <person name="Lee M.M."/>
            <person name="Goodwin Z."/>
            <person name="Lu X."/>
            <person name="Lewis E.E."/>
            <person name="Goodrich-Blair H."/>
            <person name="Stock S.P."/>
            <person name="Adams B.J."/>
            <person name="Sternberg P.W."/>
            <person name="Mortazavi A."/>
        </authorList>
    </citation>
    <scope>NUCLEOTIDE SEQUENCE [LARGE SCALE GENOMIC DNA]</scope>
    <source>
        <strain evidence="3 4">ALL</strain>
    </source>
</reference>
<reference evidence="3 4" key="2">
    <citation type="journal article" date="2019" name="G3 (Bethesda)">
        <title>Hybrid Assembly of the Genome of the Entomopathogenic Nematode Steinernema carpocapsae Identifies the X-Chromosome.</title>
        <authorList>
            <person name="Serra L."/>
            <person name="Macchietto M."/>
            <person name="Macias-Munoz A."/>
            <person name="McGill C.J."/>
            <person name="Rodriguez I.M."/>
            <person name="Rodriguez B."/>
            <person name="Murad R."/>
            <person name="Mortazavi A."/>
        </authorList>
    </citation>
    <scope>NUCLEOTIDE SEQUENCE [LARGE SCALE GENOMIC DNA]</scope>
    <source>
        <strain evidence="3 4">ALL</strain>
    </source>
</reference>
<proteinExistence type="predicted"/>
<evidence type="ECO:0000313" key="3">
    <source>
        <dbReference type="EMBL" id="TKR69280.1"/>
    </source>
</evidence>